<keyword evidence="11" id="KW-1185">Reference proteome</keyword>
<evidence type="ECO:0000256" key="4">
    <source>
        <dbReference type="ARBA" id="ARBA00022737"/>
    </source>
</evidence>
<evidence type="ECO:0000256" key="9">
    <source>
        <dbReference type="PROSITE-ProRule" id="PRU00042"/>
    </source>
</evidence>
<dbReference type="GO" id="GO:0000981">
    <property type="term" value="F:DNA-binding transcription factor activity, RNA polymerase II-specific"/>
    <property type="evidence" value="ECO:0007669"/>
    <property type="project" value="TreeGrafter"/>
</dbReference>
<evidence type="ECO:0000259" key="10">
    <source>
        <dbReference type="PROSITE" id="PS50157"/>
    </source>
</evidence>
<dbReference type="GO" id="GO:0000785">
    <property type="term" value="C:chromatin"/>
    <property type="evidence" value="ECO:0007669"/>
    <property type="project" value="TreeGrafter"/>
</dbReference>
<protein>
    <submittedName>
        <fullName evidence="12">Zinc finger protein 32 isoform X3</fullName>
    </submittedName>
</protein>
<dbReference type="GO" id="GO:0008270">
    <property type="term" value="F:zinc ion binding"/>
    <property type="evidence" value="ECO:0007669"/>
    <property type="project" value="UniProtKB-KW"/>
</dbReference>
<feature type="domain" description="C2H2-type" evidence="10">
    <location>
        <begin position="161"/>
        <end position="188"/>
    </location>
</feature>
<dbReference type="CTD" id="7580"/>
<evidence type="ECO:0000256" key="1">
    <source>
        <dbReference type="ARBA" id="ARBA00004123"/>
    </source>
</evidence>
<dbReference type="SUPFAM" id="SSF57667">
    <property type="entry name" value="beta-beta-alpha zinc fingers"/>
    <property type="match status" value="3"/>
</dbReference>
<dbReference type="RefSeq" id="XP_012924466.1">
    <property type="nucleotide sequence ID" value="XM_013069012.2"/>
</dbReference>
<evidence type="ECO:0000256" key="7">
    <source>
        <dbReference type="ARBA" id="ARBA00023125"/>
    </source>
</evidence>
<dbReference type="InterPro" id="IPR036236">
    <property type="entry name" value="Znf_C2H2_sf"/>
</dbReference>
<evidence type="ECO:0000256" key="5">
    <source>
        <dbReference type="ARBA" id="ARBA00022771"/>
    </source>
</evidence>
<comment type="similarity">
    <text evidence="2">Belongs to the krueppel C2H2-type zinc-finger protein family.</text>
</comment>
<evidence type="ECO:0000256" key="6">
    <source>
        <dbReference type="ARBA" id="ARBA00022833"/>
    </source>
</evidence>
<organism evidence="11 12">
    <name type="scientific">Heterocephalus glaber</name>
    <name type="common">Naked mole rat</name>
    <dbReference type="NCBI Taxonomy" id="10181"/>
    <lineage>
        <taxon>Eukaryota</taxon>
        <taxon>Metazoa</taxon>
        <taxon>Chordata</taxon>
        <taxon>Craniata</taxon>
        <taxon>Vertebrata</taxon>
        <taxon>Euteleostomi</taxon>
        <taxon>Mammalia</taxon>
        <taxon>Eutheria</taxon>
        <taxon>Euarchontoglires</taxon>
        <taxon>Glires</taxon>
        <taxon>Rodentia</taxon>
        <taxon>Hystricomorpha</taxon>
        <taxon>Bathyergidae</taxon>
        <taxon>Heterocephalus</taxon>
    </lineage>
</organism>
<dbReference type="FunFam" id="3.30.160.60:FF:000505">
    <property type="entry name" value="zinc finger protein 32 isoform X1"/>
    <property type="match status" value="1"/>
</dbReference>
<dbReference type="GO" id="GO:0031519">
    <property type="term" value="C:PcG protein complex"/>
    <property type="evidence" value="ECO:0007669"/>
    <property type="project" value="TreeGrafter"/>
</dbReference>
<evidence type="ECO:0000313" key="12">
    <source>
        <dbReference type="RefSeq" id="XP_012924466.1"/>
    </source>
</evidence>
<dbReference type="Pfam" id="PF13465">
    <property type="entry name" value="zf-H2C2_2"/>
    <property type="match status" value="1"/>
</dbReference>
<sequence length="215" mass="24570">MFGFPTATLLDCHGRYAQNVAFFNVMTEAHHKYDHSEATGSSSWDFQNAFRREKLEQKSPDSKTLQEDSPGVRQKVYECQDCGKSFRQKGSLTLHERIHTGQKPFECTHCGKSFRAKGNLVTHQRVHTGEKPYQCKECGKSFSQRGSLAVHERLHTGQKPYECAICQRSFRNQSNLAVHRRVHSGEKPYRCDQCGKAFSQKGSSLYGLKEVIFMN</sequence>
<dbReference type="PANTHER" id="PTHR14003">
    <property type="entry name" value="TRANSCRIPTIONAL REPRESSOR PROTEIN YY"/>
    <property type="match status" value="1"/>
</dbReference>
<evidence type="ECO:0000256" key="2">
    <source>
        <dbReference type="ARBA" id="ARBA00006991"/>
    </source>
</evidence>
<name>A0AAX6QN96_HETGA</name>
<comment type="subcellular location">
    <subcellularLocation>
        <location evidence="1">Nucleus</location>
    </subcellularLocation>
</comment>
<dbReference type="PROSITE" id="PS00028">
    <property type="entry name" value="ZINC_FINGER_C2H2_1"/>
    <property type="match status" value="4"/>
</dbReference>
<keyword evidence="5 9" id="KW-0863">Zinc-finger</keyword>
<dbReference type="SMART" id="SM00355">
    <property type="entry name" value="ZnF_C2H2"/>
    <property type="match status" value="4"/>
</dbReference>
<feature type="domain" description="C2H2-type" evidence="10">
    <location>
        <begin position="133"/>
        <end position="160"/>
    </location>
</feature>
<dbReference type="GeneID" id="101721737"/>
<evidence type="ECO:0000256" key="3">
    <source>
        <dbReference type="ARBA" id="ARBA00022723"/>
    </source>
</evidence>
<keyword evidence="6" id="KW-0862">Zinc</keyword>
<accession>A0AAX6QN96</accession>
<dbReference type="FunFam" id="3.30.160.60:FF:000475">
    <property type="entry name" value="zinc finger protein 32 isoform X1"/>
    <property type="match status" value="1"/>
</dbReference>
<keyword evidence="7" id="KW-0238">DNA-binding</keyword>
<dbReference type="PROSITE" id="PS50157">
    <property type="entry name" value="ZINC_FINGER_C2H2_2"/>
    <property type="match status" value="4"/>
</dbReference>
<keyword evidence="4" id="KW-0677">Repeat</keyword>
<keyword evidence="8" id="KW-0539">Nucleus</keyword>
<gene>
    <name evidence="12" type="primary">Znf32</name>
</gene>
<dbReference type="InterPro" id="IPR013087">
    <property type="entry name" value="Znf_C2H2_type"/>
</dbReference>
<evidence type="ECO:0000313" key="11">
    <source>
        <dbReference type="Proteomes" id="UP000694906"/>
    </source>
</evidence>
<proteinExistence type="inferred from homology"/>
<dbReference type="GO" id="GO:0005667">
    <property type="term" value="C:transcription regulator complex"/>
    <property type="evidence" value="ECO:0007669"/>
    <property type="project" value="TreeGrafter"/>
</dbReference>
<dbReference type="AlphaFoldDB" id="A0AAX6QN96"/>
<dbReference type="FunFam" id="3.30.160.60:FF:000176">
    <property type="entry name" value="zinc finger protein 70"/>
    <property type="match status" value="1"/>
</dbReference>
<dbReference type="FunFam" id="3.30.160.60:FF:001498">
    <property type="entry name" value="Zinc finger protein 404"/>
    <property type="match status" value="2"/>
</dbReference>
<keyword evidence="3" id="KW-0479">Metal-binding</keyword>
<dbReference type="PANTHER" id="PTHR14003:SF23">
    <property type="entry name" value="ZINC FINGER PROTEIN 143"/>
    <property type="match status" value="1"/>
</dbReference>
<dbReference type="GO" id="GO:0000978">
    <property type="term" value="F:RNA polymerase II cis-regulatory region sequence-specific DNA binding"/>
    <property type="evidence" value="ECO:0007669"/>
    <property type="project" value="TreeGrafter"/>
</dbReference>
<feature type="domain" description="C2H2-type" evidence="10">
    <location>
        <begin position="105"/>
        <end position="132"/>
    </location>
</feature>
<feature type="domain" description="C2H2-type" evidence="10">
    <location>
        <begin position="77"/>
        <end position="104"/>
    </location>
</feature>
<reference evidence="12" key="1">
    <citation type="submission" date="2025-08" db="UniProtKB">
        <authorList>
            <consortium name="RefSeq"/>
        </authorList>
    </citation>
    <scope>IDENTIFICATION</scope>
</reference>
<dbReference type="Proteomes" id="UP000694906">
    <property type="component" value="Unplaced"/>
</dbReference>
<dbReference type="Gene3D" id="3.30.160.60">
    <property type="entry name" value="Classic Zinc Finger"/>
    <property type="match status" value="5"/>
</dbReference>
<evidence type="ECO:0000256" key="8">
    <source>
        <dbReference type="ARBA" id="ARBA00023242"/>
    </source>
</evidence>
<dbReference type="Pfam" id="PF00096">
    <property type="entry name" value="zf-C2H2"/>
    <property type="match status" value="2"/>
</dbReference>